<geneLocation type="plasmid" evidence="1 2">
    <name>pSymA</name>
</geneLocation>
<dbReference type="RefSeq" id="WP_010967411.1">
    <property type="nucleotide sequence ID" value="NC_003037.1"/>
</dbReference>
<gene>
    <name evidence="1" type="ORF">SMa5028</name>
</gene>
<accession>B3KLX7</accession>
<organism evidence="1 2">
    <name type="scientific">Rhizobium meliloti (strain 1021)</name>
    <name type="common">Ensifer meliloti</name>
    <name type="synonym">Sinorhizobium meliloti</name>
    <dbReference type="NCBI Taxonomy" id="266834"/>
    <lineage>
        <taxon>Bacteria</taxon>
        <taxon>Pseudomonadati</taxon>
        <taxon>Pseudomonadota</taxon>
        <taxon>Alphaproteobacteria</taxon>
        <taxon>Hyphomicrobiales</taxon>
        <taxon>Rhizobiaceae</taxon>
        <taxon>Sinorhizobium/Ensifer group</taxon>
        <taxon>Sinorhizobium</taxon>
    </lineage>
</organism>
<dbReference type="EMBL" id="AE006469">
    <property type="protein sequence ID" value="ACF07975.1"/>
    <property type="molecule type" value="Genomic_DNA"/>
</dbReference>
<reference evidence="2" key="2">
    <citation type="journal article" date="2001" name="Science">
        <title>The composite genome of the legume symbiont Sinorhizobium meliloti.</title>
        <authorList>
            <person name="Galibert F."/>
            <person name="Finan T.M."/>
            <person name="Long S.R."/>
            <person name="Puehler A."/>
            <person name="Abola P."/>
            <person name="Ampe F."/>
            <person name="Barloy-Hubler F."/>
            <person name="Barnett M.J."/>
            <person name="Becker A."/>
            <person name="Boistard P."/>
            <person name="Bothe G."/>
            <person name="Boutry M."/>
            <person name="Bowser L."/>
            <person name="Buhrmester J."/>
            <person name="Cadieu E."/>
            <person name="Capela D."/>
            <person name="Chain P."/>
            <person name="Cowie A."/>
            <person name="Davis R.W."/>
            <person name="Dreano S."/>
            <person name="Federspiel N.A."/>
            <person name="Fisher R.F."/>
            <person name="Gloux S."/>
            <person name="Godrie T."/>
            <person name="Goffeau A."/>
            <person name="Golding B."/>
            <person name="Gouzy J."/>
            <person name="Gurjal M."/>
            <person name="Hernandez-Lucas I."/>
            <person name="Hong A."/>
            <person name="Huizar L."/>
            <person name="Hyman R.W."/>
            <person name="Jones T."/>
            <person name="Kahn D."/>
            <person name="Kahn M.L."/>
            <person name="Kalman S."/>
            <person name="Keating D.H."/>
            <person name="Kiss E."/>
            <person name="Komp C."/>
            <person name="Lelaure V."/>
            <person name="Masuy D."/>
            <person name="Palm C."/>
            <person name="Peck M.C."/>
            <person name="Pohl T.M."/>
            <person name="Portetelle D."/>
            <person name="Purnelle B."/>
            <person name="Ramsperger U."/>
            <person name="Surzycki R."/>
            <person name="Thebault P."/>
            <person name="Vandenbol M."/>
            <person name="Vorhoelter F.J."/>
            <person name="Weidner S."/>
            <person name="Wells D.H."/>
            <person name="Wong K."/>
            <person name="Yeh K.-C."/>
            <person name="Batut J."/>
        </authorList>
    </citation>
    <scope>NUCLEOTIDE SEQUENCE [LARGE SCALE GENOMIC DNA]</scope>
    <source>
        <strain evidence="2">1021</strain>
        <plasmid evidence="2">Plasmid pSymA</plasmid>
    </source>
</reference>
<evidence type="ECO:0000313" key="2">
    <source>
        <dbReference type="Proteomes" id="UP000001976"/>
    </source>
</evidence>
<keyword evidence="1" id="KW-0614">Plasmid</keyword>
<dbReference type="OrthoDB" id="8376804at2"/>
<reference evidence="1 2" key="1">
    <citation type="journal article" date="2001" name="Proc. Natl. Acad. Sci. U.S.A.">
        <title>Nucleotide sequence and predicted functions of the entire Sinorhizobium meliloti pSymA megaplasmid.</title>
        <authorList>
            <person name="Barnett M.J."/>
            <person name="Fisher R.F."/>
            <person name="Jones T."/>
            <person name="Komp C."/>
            <person name="Abola A.P."/>
            <person name="Barloy-Hubler F."/>
            <person name="Bowser L."/>
            <person name="Capela D."/>
            <person name="Galibert F."/>
            <person name="Gouzy J."/>
            <person name="Gurjal M."/>
            <person name="Hong A."/>
            <person name="Huizar L."/>
            <person name="Hyman R.W."/>
            <person name="Kahn D."/>
            <person name="Kahn M.L."/>
            <person name="Kalman S."/>
            <person name="Keating D.H."/>
            <person name="Palm C."/>
            <person name="Peck M.C."/>
            <person name="Surzycki R."/>
            <person name="Wells D.H."/>
            <person name="Yeh K.-C."/>
            <person name="Davis R.W."/>
            <person name="Federspiel N.A."/>
            <person name="Long S.R."/>
        </authorList>
    </citation>
    <scope>NUCLEOTIDE SEQUENCE [LARGE SCALE GENOMIC DNA]</scope>
    <source>
        <strain evidence="1 2">1021</strain>
        <plasmid evidence="2">Plasmid pSymA</plasmid>
    </source>
</reference>
<keyword evidence="2" id="KW-1185">Reference proteome</keyword>
<protein>
    <submittedName>
        <fullName evidence="1">Uncharacterized protein</fullName>
    </submittedName>
</protein>
<proteinExistence type="predicted"/>
<dbReference type="HOGENOM" id="CLU_153247_0_0_5"/>
<dbReference type="InterPro" id="IPR035315">
    <property type="entry name" value="DUF5372"/>
</dbReference>
<dbReference type="Pfam" id="PF17342">
    <property type="entry name" value="DUF5372"/>
    <property type="match status" value="1"/>
</dbReference>
<evidence type="ECO:0000313" key="1">
    <source>
        <dbReference type="EMBL" id="ACF07975.1"/>
    </source>
</evidence>
<dbReference type="Proteomes" id="UP000001976">
    <property type="component" value="Plasmid pSymA"/>
</dbReference>
<dbReference type="KEGG" id="sme:SMa5028"/>
<name>B3KLX7_RHIME</name>
<sequence>MCDGAAGPTANVRRYEPQLPLSPSFKSRTAVRTDAQARIEFEVTHPFHPWRGQRFVLSTRQQNWGEDRVMFYDAQGRLRSLPASWTDVNEADLFSQVAAGRSFSRPDDLSALASLIDRIKRRQEE</sequence>
<dbReference type="AlphaFoldDB" id="B3KLX7"/>
<dbReference type="EnsemblBacteria" id="ACF07975">
    <property type="protein sequence ID" value="ACF07975"/>
    <property type="gene ID" value="SMa5028"/>
</dbReference>